<comment type="similarity">
    <text evidence="2">Belongs to the bacterial PQQ dehydrogenase family.</text>
</comment>
<reference evidence="10" key="2">
    <citation type="submission" date="2023-06" db="EMBL/GenBank/DDBJ databases">
        <authorList>
            <person name="Lucena T."/>
            <person name="Sun Q."/>
        </authorList>
    </citation>
    <scope>NUCLEOTIDE SEQUENCE</scope>
    <source>
        <strain evidence="10">CECT 8869</strain>
    </source>
</reference>
<dbReference type="PROSITE" id="PS51007">
    <property type="entry name" value="CYTC"/>
    <property type="match status" value="1"/>
</dbReference>
<keyword evidence="4 8" id="KW-0479">Metal-binding</keyword>
<evidence type="ECO:0000256" key="1">
    <source>
        <dbReference type="ARBA" id="ARBA00001931"/>
    </source>
</evidence>
<evidence type="ECO:0000256" key="4">
    <source>
        <dbReference type="ARBA" id="ARBA00022723"/>
    </source>
</evidence>
<organism evidence="10 11">
    <name type="scientific">Maribacter confluentis</name>
    <dbReference type="NCBI Taxonomy" id="1656093"/>
    <lineage>
        <taxon>Bacteria</taxon>
        <taxon>Pseudomonadati</taxon>
        <taxon>Bacteroidota</taxon>
        <taxon>Flavobacteriia</taxon>
        <taxon>Flavobacteriales</taxon>
        <taxon>Flavobacteriaceae</taxon>
        <taxon>Maribacter</taxon>
    </lineage>
</organism>
<keyword evidence="6" id="KW-0560">Oxidoreductase</keyword>
<dbReference type="PROSITE" id="PS51257">
    <property type="entry name" value="PROKAR_LIPOPROTEIN"/>
    <property type="match status" value="1"/>
</dbReference>
<dbReference type="RefSeq" id="WP_304435885.1">
    <property type="nucleotide sequence ID" value="NZ_JAUKUC010000001.1"/>
</dbReference>
<dbReference type="Pfam" id="PF13442">
    <property type="entry name" value="Cytochrome_CBB3"/>
    <property type="match status" value="1"/>
</dbReference>
<name>A0ABT8RQV4_9FLAO</name>
<evidence type="ECO:0000256" key="8">
    <source>
        <dbReference type="PROSITE-ProRule" id="PRU00433"/>
    </source>
</evidence>
<proteinExistence type="inferred from homology"/>
<evidence type="ECO:0000256" key="7">
    <source>
        <dbReference type="ARBA" id="ARBA00023004"/>
    </source>
</evidence>
<comment type="cofactor">
    <cofactor evidence="1">
        <name>pyrroloquinoline quinone</name>
        <dbReference type="ChEBI" id="CHEBI:58442"/>
    </cofactor>
</comment>
<dbReference type="InterPro" id="IPR011047">
    <property type="entry name" value="Quinoprotein_ADH-like_sf"/>
</dbReference>
<evidence type="ECO:0000313" key="11">
    <source>
        <dbReference type="Proteomes" id="UP001168579"/>
    </source>
</evidence>
<protein>
    <submittedName>
        <fullName evidence="10">Pyrroloquinoline quinone-dependent dehydrogenase</fullName>
    </submittedName>
</protein>
<comment type="caution">
    <text evidence="10">The sequence shown here is derived from an EMBL/GenBank/DDBJ whole genome shotgun (WGS) entry which is preliminary data.</text>
</comment>
<dbReference type="InterPro" id="IPR009056">
    <property type="entry name" value="Cyt_c-like_dom"/>
</dbReference>
<dbReference type="PANTHER" id="PTHR32303:SF4">
    <property type="entry name" value="QUINOPROTEIN GLUCOSE DEHYDROGENASE"/>
    <property type="match status" value="1"/>
</dbReference>
<reference evidence="10" key="1">
    <citation type="journal article" date="2014" name="Int. J. Syst. Evol. Microbiol.">
        <title>Complete genome of a new Firmicutes species belonging to the dominant human colonic microbiota ('Ruminococcus bicirculans') reveals two chromosomes and a selective capacity to utilize plant glucans.</title>
        <authorList>
            <consortium name="NISC Comparative Sequencing Program"/>
            <person name="Wegmann U."/>
            <person name="Louis P."/>
            <person name="Goesmann A."/>
            <person name="Henrissat B."/>
            <person name="Duncan S.H."/>
            <person name="Flint H.J."/>
        </authorList>
    </citation>
    <scope>NUCLEOTIDE SEQUENCE</scope>
    <source>
        <strain evidence="10">CECT 8869</strain>
    </source>
</reference>
<dbReference type="InterPro" id="IPR018391">
    <property type="entry name" value="PQQ_b-propeller_rpt"/>
</dbReference>
<dbReference type="InterPro" id="IPR036909">
    <property type="entry name" value="Cyt_c-like_dom_sf"/>
</dbReference>
<dbReference type="Gene3D" id="2.140.10.10">
    <property type="entry name" value="Quinoprotein alcohol dehydrogenase-like superfamily"/>
    <property type="match status" value="2"/>
</dbReference>
<dbReference type="CDD" id="cd10280">
    <property type="entry name" value="PQQ_mGDH"/>
    <property type="match status" value="1"/>
</dbReference>
<evidence type="ECO:0000313" key="10">
    <source>
        <dbReference type="EMBL" id="MDO1512892.1"/>
    </source>
</evidence>
<dbReference type="InterPro" id="IPR002372">
    <property type="entry name" value="PQQ_rpt_dom"/>
</dbReference>
<dbReference type="EMBL" id="JAUKUC010000001">
    <property type="protein sequence ID" value="MDO1512892.1"/>
    <property type="molecule type" value="Genomic_DNA"/>
</dbReference>
<dbReference type="SMART" id="SM00564">
    <property type="entry name" value="PQQ"/>
    <property type="match status" value="4"/>
</dbReference>
<sequence>MKVHSYNQLFVVLTVCMLLGCNKEADKKTDHKYTTWSSYLGDPGRSHFTTLDQITPNNVSQLEIAWRYNAPDWGQMQMNPLVADSIVYGVTAALRVVALHAENGEEIWQFGDSLQVWHSTSRGVSYWQKGDDKRILCTRGADLYALNALTGTPIPSFGTNGKIDMRTGMPETAKEKFVISNTPGTVFKDIIVMPLRISEGSDAAPGDVMAFNVITGEQEWVFHTIPHPGEFGYETWDDPNAYKNPMVGAANNWAGMALDEEEEIIYVPTGSAAPDFYGGDRLGSNLFANSLVALNVNTGEYLWHYQFTHHDIWDRDLPAPPNLLIVEQKGQKIKAIAQVTKQGYVFVFNRLTGEPLFDIEEITVTPSTLKGEVAWPTQPIPTLPKPFARQSSELTQEDISPYAENREELLAFFKSAQKEIYSPPNLQPTLLLPGYDGAAEWGGAGVDPEDGILYVNSNEMAWNLTMTVNETKTNTMPLGERIYSSKCATCHQIDRKGLVASGFPSLVDIHLKKSKDEILTIITQGKGMMTGFPTLSDSEKDALILFLFNEEQTSSNNAKKEITNTTEENPYLHGGYHKFLDSNGLPGISPPWGTLNAIDLNSGEFLWSIPFGETVSLKEKGYPTTGTENYGGPIITQNGLLLIAATKDGYFRAYNKLTGKLLWEYELPAASFATPSTYEYKGKQYIVLACGGEKLGTEKGNQIIAFALPNP</sequence>
<evidence type="ECO:0000256" key="3">
    <source>
        <dbReference type="ARBA" id="ARBA00022617"/>
    </source>
</evidence>
<keyword evidence="3 8" id="KW-0349">Heme</keyword>
<dbReference type="Pfam" id="PF01011">
    <property type="entry name" value="PQQ"/>
    <property type="match status" value="2"/>
</dbReference>
<feature type="domain" description="Cytochrome c" evidence="9">
    <location>
        <begin position="474"/>
        <end position="551"/>
    </location>
</feature>
<evidence type="ECO:0000259" key="9">
    <source>
        <dbReference type="PROSITE" id="PS51007"/>
    </source>
</evidence>
<keyword evidence="5" id="KW-0732">Signal</keyword>
<evidence type="ECO:0000256" key="2">
    <source>
        <dbReference type="ARBA" id="ARBA00008156"/>
    </source>
</evidence>
<keyword evidence="11" id="KW-1185">Reference proteome</keyword>
<dbReference type="SUPFAM" id="SSF50998">
    <property type="entry name" value="Quinoprotein alcohol dehydrogenase-like"/>
    <property type="match status" value="1"/>
</dbReference>
<keyword evidence="7 8" id="KW-0408">Iron</keyword>
<gene>
    <name evidence="10" type="ORF">Q2T41_09520</name>
</gene>
<dbReference type="PANTHER" id="PTHR32303">
    <property type="entry name" value="QUINOPROTEIN ALCOHOL DEHYDROGENASE (CYTOCHROME C)"/>
    <property type="match status" value="1"/>
</dbReference>
<accession>A0ABT8RQV4</accession>
<evidence type="ECO:0000256" key="5">
    <source>
        <dbReference type="ARBA" id="ARBA00022729"/>
    </source>
</evidence>
<dbReference type="SUPFAM" id="SSF46626">
    <property type="entry name" value="Cytochrome c"/>
    <property type="match status" value="1"/>
</dbReference>
<dbReference type="Proteomes" id="UP001168579">
    <property type="component" value="Unassembled WGS sequence"/>
</dbReference>
<evidence type="ECO:0000256" key="6">
    <source>
        <dbReference type="ARBA" id="ARBA00023002"/>
    </source>
</evidence>
<dbReference type="InterPro" id="IPR017511">
    <property type="entry name" value="PQQ_mDH"/>
</dbReference>